<reference evidence="1" key="1">
    <citation type="submission" date="2023-12" db="EMBL/GenBank/DDBJ databases">
        <authorList>
            <person name="Brown T."/>
        </authorList>
    </citation>
    <scope>NUCLEOTIDE SEQUENCE</scope>
</reference>
<accession>A0ABN9ZVY9</accession>
<keyword evidence="2" id="KW-1185">Reference proteome</keyword>
<evidence type="ECO:0000313" key="1">
    <source>
        <dbReference type="EMBL" id="CAK6442415.1"/>
    </source>
</evidence>
<dbReference type="Proteomes" id="UP001314169">
    <property type="component" value="Chromosome 21"/>
</dbReference>
<gene>
    <name evidence="1" type="ORF">MPIPNATIZW_LOCUS10721</name>
</gene>
<name>A0ABN9ZVY9_PIPNA</name>
<organism evidence="1 2">
    <name type="scientific">Pipistrellus nathusii</name>
    <name type="common">Nathusius' pipistrelle</name>
    <dbReference type="NCBI Taxonomy" id="59473"/>
    <lineage>
        <taxon>Eukaryota</taxon>
        <taxon>Metazoa</taxon>
        <taxon>Chordata</taxon>
        <taxon>Craniata</taxon>
        <taxon>Vertebrata</taxon>
        <taxon>Euteleostomi</taxon>
        <taxon>Mammalia</taxon>
        <taxon>Eutheria</taxon>
        <taxon>Laurasiatheria</taxon>
        <taxon>Chiroptera</taxon>
        <taxon>Yangochiroptera</taxon>
        <taxon>Vespertilionidae</taxon>
        <taxon>Pipistrellus</taxon>
    </lineage>
</organism>
<evidence type="ECO:0000313" key="2">
    <source>
        <dbReference type="Proteomes" id="UP001314169"/>
    </source>
</evidence>
<sequence>MSQEVFIKSGGPSIIPSLHSALPTGVISVGVPALSVHEAAPPYSWGPRDLRDDVRCPRGFWEKRLFGGSIIMTIRLSTELNLSLGPSVRSFLVERFWALYTPLCLDGGKDNHGRWSLTFSG</sequence>
<protein>
    <submittedName>
        <fullName evidence="1">Uncharacterized protein</fullName>
    </submittedName>
</protein>
<dbReference type="EMBL" id="OY882878">
    <property type="protein sequence ID" value="CAK6442415.1"/>
    <property type="molecule type" value="Genomic_DNA"/>
</dbReference>
<proteinExistence type="predicted"/>